<dbReference type="InterPro" id="IPR035897">
    <property type="entry name" value="Toll_tir_struct_dom_sf"/>
</dbReference>
<evidence type="ECO:0000256" key="1">
    <source>
        <dbReference type="SAM" id="MobiDB-lite"/>
    </source>
</evidence>
<dbReference type="SUPFAM" id="SSF52200">
    <property type="entry name" value="Toll/Interleukin receptor TIR domain"/>
    <property type="match status" value="1"/>
</dbReference>
<feature type="compositionally biased region" description="Basic and acidic residues" evidence="1">
    <location>
        <begin position="1"/>
        <end position="17"/>
    </location>
</feature>
<dbReference type="Gene3D" id="3.40.50.10140">
    <property type="entry name" value="Toll/interleukin-1 receptor homology (TIR) domain"/>
    <property type="match status" value="1"/>
</dbReference>
<organism evidence="2">
    <name type="scientific">Chaetoceros debilis</name>
    <dbReference type="NCBI Taxonomy" id="122233"/>
    <lineage>
        <taxon>Eukaryota</taxon>
        <taxon>Sar</taxon>
        <taxon>Stramenopiles</taxon>
        <taxon>Ochrophyta</taxon>
        <taxon>Bacillariophyta</taxon>
        <taxon>Coscinodiscophyceae</taxon>
        <taxon>Chaetocerotophycidae</taxon>
        <taxon>Chaetocerotales</taxon>
        <taxon>Chaetocerotaceae</taxon>
        <taxon>Chaetoceros</taxon>
    </lineage>
</organism>
<name>A0A7S3V3X4_9STRA</name>
<gene>
    <name evidence="2" type="ORF">CDEB00056_LOCUS256</name>
</gene>
<reference evidence="2" key="1">
    <citation type="submission" date="2021-01" db="EMBL/GenBank/DDBJ databases">
        <authorList>
            <person name="Corre E."/>
            <person name="Pelletier E."/>
            <person name="Niang G."/>
            <person name="Scheremetjew M."/>
            <person name="Finn R."/>
            <person name="Kale V."/>
            <person name="Holt S."/>
            <person name="Cochrane G."/>
            <person name="Meng A."/>
            <person name="Brown T."/>
            <person name="Cohen L."/>
        </authorList>
    </citation>
    <scope>NUCLEOTIDE SEQUENCE</scope>
    <source>
        <strain evidence="2">MM31A-1</strain>
    </source>
</reference>
<accession>A0A7S3V3X4</accession>
<evidence type="ECO:0008006" key="3">
    <source>
        <dbReference type="Google" id="ProtNLM"/>
    </source>
</evidence>
<proteinExistence type="predicted"/>
<dbReference type="EMBL" id="HBIO01000352">
    <property type="protein sequence ID" value="CAE0455415.1"/>
    <property type="molecule type" value="Transcribed_RNA"/>
</dbReference>
<protein>
    <recommendedName>
        <fullName evidence="3">TIR domain-containing protein</fullName>
    </recommendedName>
</protein>
<feature type="region of interest" description="Disordered" evidence="1">
    <location>
        <begin position="1"/>
        <end position="20"/>
    </location>
</feature>
<dbReference type="AlphaFoldDB" id="A0A7S3V3X4"/>
<sequence length="355" mass="41016">MGQCLEKDTTSPHKEDTSNSFDYRQLIRTTKFSVLNAEDHEGSDDAGEVWAANIDTEQISRHWVSHSSPSDSIDYFISHAWDDEGYSKGLSLTPTWESADQLNEFGWRKAVAFQNVVRTIVEMKGIGDRTALRFWLDKACIPQYDGQLKVQCISSFEGFIKSSYGLIVLLSPRYPKRLWCVYEVACFLCTKAMDRVFINHRSFGCDKNIQIYIDAVRNFSIDTCECKVEFDKTILEAKVSQYYTSKEDFACFVQAALTTLIVRDYYSYPPMIKTVALFDEYVGPWLAFMEETTFLKDLHRAFVDFDVPRVYEESDFDDPTYMTKLQLHLGENVYPMINAMRLEYCTQDGLSLYQG</sequence>
<evidence type="ECO:0000313" key="2">
    <source>
        <dbReference type="EMBL" id="CAE0455415.1"/>
    </source>
</evidence>